<dbReference type="AlphaFoldDB" id="A0A0F9A8S6"/>
<sequence>MADKPRLKQCPVCGVEDVLEKQGKRFHCTDKGCGVTVTVQYLSEQHKAASEHRKKLAEG</sequence>
<gene>
    <name evidence="1" type="ORF">LCGC14_2879080</name>
</gene>
<name>A0A0F9A8S6_9ZZZZ</name>
<organism evidence="1">
    <name type="scientific">marine sediment metagenome</name>
    <dbReference type="NCBI Taxonomy" id="412755"/>
    <lineage>
        <taxon>unclassified sequences</taxon>
        <taxon>metagenomes</taxon>
        <taxon>ecological metagenomes</taxon>
    </lineage>
</organism>
<reference evidence="1" key="1">
    <citation type="journal article" date="2015" name="Nature">
        <title>Complex archaea that bridge the gap between prokaryotes and eukaryotes.</title>
        <authorList>
            <person name="Spang A."/>
            <person name="Saw J.H."/>
            <person name="Jorgensen S.L."/>
            <person name="Zaremba-Niedzwiedzka K."/>
            <person name="Martijn J."/>
            <person name="Lind A.E."/>
            <person name="van Eijk R."/>
            <person name="Schleper C."/>
            <person name="Guy L."/>
            <person name="Ettema T.J."/>
        </authorList>
    </citation>
    <scope>NUCLEOTIDE SEQUENCE</scope>
</reference>
<accession>A0A0F9A8S6</accession>
<proteinExistence type="predicted"/>
<comment type="caution">
    <text evidence="1">The sequence shown here is derived from an EMBL/GenBank/DDBJ whole genome shotgun (WGS) entry which is preliminary data.</text>
</comment>
<evidence type="ECO:0000313" key="1">
    <source>
        <dbReference type="EMBL" id="KKK74904.1"/>
    </source>
</evidence>
<protein>
    <submittedName>
        <fullName evidence="1">Uncharacterized protein</fullName>
    </submittedName>
</protein>
<dbReference type="EMBL" id="LAZR01056100">
    <property type="protein sequence ID" value="KKK74904.1"/>
    <property type="molecule type" value="Genomic_DNA"/>
</dbReference>